<evidence type="ECO:0000313" key="2">
    <source>
        <dbReference type="Proteomes" id="UP000076798"/>
    </source>
</evidence>
<protein>
    <submittedName>
        <fullName evidence="1">Uncharacterized protein</fullName>
    </submittedName>
</protein>
<dbReference type="EMBL" id="KV428180">
    <property type="protein sequence ID" value="KZT34471.1"/>
    <property type="molecule type" value="Genomic_DNA"/>
</dbReference>
<keyword evidence="2" id="KW-1185">Reference proteome</keyword>
<accession>A0A165ZN32</accession>
<evidence type="ECO:0000313" key="1">
    <source>
        <dbReference type="EMBL" id="KZT34471.1"/>
    </source>
</evidence>
<gene>
    <name evidence="1" type="ORF">SISSUDRAFT_1036279</name>
</gene>
<reference evidence="1 2" key="1">
    <citation type="journal article" date="2016" name="Mol. Biol. Evol.">
        <title>Comparative Genomics of Early-Diverging Mushroom-Forming Fungi Provides Insights into the Origins of Lignocellulose Decay Capabilities.</title>
        <authorList>
            <person name="Nagy L.G."/>
            <person name="Riley R."/>
            <person name="Tritt A."/>
            <person name="Adam C."/>
            <person name="Daum C."/>
            <person name="Floudas D."/>
            <person name="Sun H."/>
            <person name="Yadav J.S."/>
            <person name="Pangilinan J."/>
            <person name="Larsson K.H."/>
            <person name="Matsuura K."/>
            <person name="Barry K."/>
            <person name="Labutti K."/>
            <person name="Kuo R."/>
            <person name="Ohm R.A."/>
            <person name="Bhattacharya S.S."/>
            <person name="Shirouzu T."/>
            <person name="Yoshinaga Y."/>
            <person name="Martin F.M."/>
            <person name="Grigoriev I.V."/>
            <person name="Hibbett D.S."/>
        </authorList>
    </citation>
    <scope>NUCLEOTIDE SEQUENCE [LARGE SCALE GENOMIC DNA]</scope>
    <source>
        <strain evidence="1 2">HHB10207 ss-3</strain>
    </source>
</reference>
<dbReference type="AlphaFoldDB" id="A0A165ZN32"/>
<dbReference type="Proteomes" id="UP000076798">
    <property type="component" value="Unassembled WGS sequence"/>
</dbReference>
<name>A0A165ZN32_9AGAM</name>
<organism evidence="1 2">
    <name type="scientific">Sistotremastrum suecicum HHB10207 ss-3</name>
    <dbReference type="NCBI Taxonomy" id="1314776"/>
    <lineage>
        <taxon>Eukaryota</taxon>
        <taxon>Fungi</taxon>
        <taxon>Dikarya</taxon>
        <taxon>Basidiomycota</taxon>
        <taxon>Agaricomycotina</taxon>
        <taxon>Agaricomycetes</taxon>
        <taxon>Sistotremastrales</taxon>
        <taxon>Sistotremastraceae</taxon>
        <taxon>Sistotremastrum</taxon>
    </lineage>
</organism>
<proteinExistence type="predicted"/>
<sequence>MPTSKLEEENEAHCQFAIAGAGDFSRFVVKALEEASAYKIVIITRALEVFGWLSSSFNDCSGISPIMGWHDAHIPTISLVPEIDPFVPAFLSPYLSIDGQA</sequence>